<evidence type="ECO:0000256" key="3">
    <source>
        <dbReference type="ARBA" id="ARBA00022692"/>
    </source>
</evidence>
<organism evidence="7 8">
    <name type="scientific">Elysia chlorotica</name>
    <name type="common">Eastern emerald elysia</name>
    <name type="synonym">Sea slug</name>
    <dbReference type="NCBI Taxonomy" id="188477"/>
    <lineage>
        <taxon>Eukaryota</taxon>
        <taxon>Metazoa</taxon>
        <taxon>Spiralia</taxon>
        <taxon>Lophotrochozoa</taxon>
        <taxon>Mollusca</taxon>
        <taxon>Gastropoda</taxon>
        <taxon>Heterobranchia</taxon>
        <taxon>Euthyneura</taxon>
        <taxon>Panpulmonata</taxon>
        <taxon>Sacoglossa</taxon>
        <taxon>Placobranchoidea</taxon>
        <taxon>Plakobranchidae</taxon>
        <taxon>Elysia</taxon>
    </lineage>
</organism>
<dbReference type="OrthoDB" id="6162767at2759"/>
<evidence type="ECO:0000256" key="2">
    <source>
        <dbReference type="ARBA" id="ARBA00005308"/>
    </source>
</evidence>
<dbReference type="Proteomes" id="UP000271974">
    <property type="component" value="Unassembled WGS sequence"/>
</dbReference>
<dbReference type="EMBL" id="RQTK01000697">
    <property type="protein sequence ID" value="RUS75954.1"/>
    <property type="molecule type" value="Genomic_DNA"/>
</dbReference>
<dbReference type="Pfam" id="PF10177">
    <property type="entry name" value="DUF2371"/>
    <property type="match status" value="1"/>
</dbReference>
<reference evidence="7 8" key="1">
    <citation type="submission" date="2019-01" db="EMBL/GenBank/DDBJ databases">
        <title>A draft genome assembly of the solar-powered sea slug Elysia chlorotica.</title>
        <authorList>
            <person name="Cai H."/>
            <person name="Li Q."/>
            <person name="Fang X."/>
            <person name="Li J."/>
            <person name="Curtis N.E."/>
            <person name="Altenburger A."/>
            <person name="Shibata T."/>
            <person name="Feng M."/>
            <person name="Maeda T."/>
            <person name="Schwartz J.A."/>
            <person name="Shigenobu S."/>
            <person name="Lundholm N."/>
            <person name="Nishiyama T."/>
            <person name="Yang H."/>
            <person name="Hasebe M."/>
            <person name="Li S."/>
            <person name="Pierce S.K."/>
            <person name="Wang J."/>
        </authorList>
    </citation>
    <scope>NUCLEOTIDE SEQUENCE [LARGE SCALE GENOMIC DNA]</scope>
    <source>
        <strain evidence="7">EC2010</strain>
        <tissue evidence="7">Whole organism of an adult</tissue>
    </source>
</reference>
<keyword evidence="8" id="KW-1185">Reference proteome</keyword>
<evidence type="ECO:0000256" key="1">
    <source>
        <dbReference type="ARBA" id="ARBA00004141"/>
    </source>
</evidence>
<dbReference type="PANTHER" id="PTHR31815">
    <property type="entry name" value="AGAP005329-PA"/>
    <property type="match status" value="1"/>
</dbReference>
<proteinExistence type="inferred from homology"/>
<gene>
    <name evidence="7" type="ORF">EGW08_016281</name>
</gene>
<dbReference type="STRING" id="188477.A0A433T339"/>
<dbReference type="PANTHER" id="PTHR31815:SF1">
    <property type="entry name" value="TRANSMEMBRANE PROTEIN 200C"/>
    <property type="match status" value="1"/>
</dbReference>
<name>A0A433T339_ELYCH</name>
<accession>A0A433T339</accession>
<keyword evidence="3 6" id="KW-0812">Transmembrane</keyword>
<evidence type="ECO:0000256" key="4">
    <source>
        <dbReference type="ARBA" id="ARBA00022989"/>
    </source>
</evidence>
<evidence type="ECO:0000256" key="5">
    <source>
        <dbReference type="ARBA" id="ARBA00023136"/>
    </source>
</evidence>
<evidence type="ECO:0000313" key="8">
    <source>
        <dbReference type="Proteomes" id="UP000271974"/>
    </source>
</evidence>
<evidence type="ECO:0000313" key="7">
    <source>
        <dbReference type="EMBL" id="RUS75954.1"/>
    </source>
</evidence>
<keyword evidence="4 6" id="KW-1133">Transmembrane helix</keyword>
<feature type="transmembrane region" description="Helical" evidence="6">
    <location>
        <begin position="97"/>
        <end position="118"/>
    </location>
</feature>
<dbReference type="GO" id="GO:0016020">
    <property type="term" value="C:membrane"/>
    <property type="evidence" value="ECO:0007669"/>
    <property type="project" value="UniProtKB-SubCell"/>
</dbReference>
<protein>
    <submittedName>
        <fullName evidence="7">Uncharacterized protein</fullName>
    </submittedName>
</protein>
<sequence length="145" mass="16068">MFVSHAKVRIVGLGGRSRKRRPHRRRLELREMAKMPCLMPTALTVLLGLLAVAFGAGMALLGYLPTMDAVVEVSKNISAVKRQMNTARYLTLQACSYAGPVVMAIGMFAMIMACVFYCEILDKYAILVPDKSHDSGLEKDELYQV</sequence>
<feature type="non-terminal residue" evidence="7">
    <location>
        <position position="145"/>
    </location>
</feature>
<comment type="caution">
    <text evidence="7">The sequence shown here is derived from an EMBL/GenBank/DDBJ whole genome shotgun (WGS) entry which is preliminary data.</text>
</comment>
<comment type="subcellular location">
    <subcellularLocation>
        <location evidence="1">Membrane</location>
        <topology evidence="1">Multi-pass membrane protein</topology>
    </subcellularLocation>
</comment>
<dbReference type="AlphaFoldDB" id="A0A433T339"/>
<evidence type="ECO:0000256" key="6">
    <source>
        <dbReference type="SAM" id="Phobius"/>
    </source>
</evidence>
<comment type="similarity">
    <text evidence="2">Belongs to the TMEM200 family.</text>
</comment>
<dbReference type="InterPro" id="IPR018787">
    <property type="entry name" value="DUF2371_TMEM200"/>
</dbReference>
<keyword evidence="5 6" id="KW-0472">Membrane</keyword>